<evidence type="ECO:0000259" key="2">
    <source>
        <dbReference type="Pfam" id="PF00326"/>
    </source>
</evidence>
<feature type="compositionally biased region" description="Polar residues" evidence="1">
    <location>
        <begin position="637"/>
        <end position="655"/>
    </location>
</feature>
<dbReference type="EMBL" id="CP012199">
    <property type="protein sequence ID" value="AMG75568.1"/>
    <property type="molecule type" value="Genomic_DNA"/>
</dbReference>
<feature type="domain" description="Peptidase S9 prolyl oligopeptidase catalytic" evidence="2">
    <location>
        <begin position="451"/>
        <end position="613"/>
    </location>
</feature>
<protein>
    <submittedName>
        <fullName evidence="3">Peptidase</fullName>
    </submittedName>
</protein>
<reference evidence="3 4" key="1">
    <citation type="journal article" date="2016" name="BMC Genomics">
        <title>Genomic analysis of the nitrate-respiring Sphingopyxis granuli (formerly Sphingomonas macrogoltabida) strain TFA.</title>
        <authorList>
            <person name="Garcia-Romero I."/>
            <person name="Perez-Pulido A.J."/>
            <person name="Gonzalez-Flores Y.E."/>
            <person name="Reyes-Ramirez F."/>
            <person name="Santero E."/>
            <person name="Floriano B."/>
        </authorList>
    </citation>
    <scope>NUCLEOTIDE SEQUENCE [LARGE SCALE GENOMIC DNA]</scope>
    <source>
        <strain evidence="3 4">TFA</strain>
    </source>
</reference>
<evidence type="ECO:0000313" key="4">
    <source>
        <dbReference type="Proteomes" id="UP000058599"/>
    </source>
</evidence>
<dbReference type="SUPFAM" id="SSF82171">
    <property type="entry name" value="DPP6 N-terminal domain-like"/>
    <property type="match status" value="1"/>
</dbReference>
<dbReference type="GO" id="GO:0006508">
    <property type="term" value="P:proteolysis"/>
    <property type="evidence" value="ECO:0007669"/>
    <property type="project" value="InterPro"/>
</dbReference>
<dbReference type="Proteomes" id="UP000058599">
    <property type="component" value="Chromosome"/>
</dbReference>
<name>A0AA86GMH6_9SPHN</name>
<organism evidence="3 4">
    <name type="scientific">Sphingopyxis granuli</name>
    <dbReference type="NCBI Taxonomy" id="267128"/>
    <lineage>
        <taxon>Bacteria</taxon>
        <taxon>Pseudomonadati</taxon>
        <taxon>Pseudomonadota</taxon>
        <taxon>Alphaproteobacteria</taxon>
        <taxon>Sphingomonadales</taxon>
        <taxon>Sphingomonadaceae</taxon>
        <taxon>Sphingopyxis</taxon>
    </lineage>
</organism>
<dbReference type="KEGG" id="sgi:SGRAN_3225"/>
<keyword evidence="4" id="KW-1185">Reference proteome</keyword>
<dbReference type="NCBIfam" id="NF033523">
    <property type="entry name" value="lasso_peptidase"/>
    <property type="match status" value="1"/>
</dbReference>
<gene>
    <name evidence="3" type="ORF">SGRAN_3225</name>
</gene>
<dbReference type="Pfam" id="PF00326">
    <property type="entry name" value="Peptidase_S9"/>
    <property type="match status" value="1"/>
</dbReference>
<feature type="region of interest" description="Disordered" evidence="1">
    <location>
        <begin position="633"/>
        <end position="655"/>
    </location>
</feature>
<dbReference type="AlphaFoldDB" id="A0AA86GMH6"/>
<dbReference type="GO" id="GO:0008236">
    <property type="term" value="F:serine-type peptidase activity"/>
    <property type="evidence" value="ECO:0007669"/>
    <property type="project" value="InterPro"/>
</dbReference>
<sequence>MFVLLAAASPAASQVTSREIAETADISGVTASPDGKWIAYRIERPSTLTNRIDVDWYLVAADGRTSPRRLGRTGTALWNDAGVVEPGEAKWTPDSKQIVVRALVDGRIALWSSPVDGSGFRQLAAGDGDIEAYAFDSSGLLVMRMGPSRDLIARTEEAEREAGILVDGQSDLAQPLFRGALINGRAASQRFSNDWFDRAPLLASAPRAFTARSPQGMERPATASEEALLAPPPNPVALLTSDLPAILRAALEDRGVCKTKVGCAAELPRLSWVLPMDNGNSVVALHDADYRQTLLRWTAKPGRLTKLIASDGLLAGSQKYFIPCTAAGTALFCVEAASALPPRLVRIGADGSRQVIDSPNPNPDHDGLLAETIVWQVSGSRASGVLIRPKIPGRLPLFVTYYTCAGYLRGGVGNEWPLRALAAHGIAALCINAVPGDTEKDARYRRGLEAIEAATKLLSDRGIVDASRVGMGGLSFGSEVTMWATTHSDALKAVSIASVQMEPAYYWFNARPGRETFADNIRKVWGAGSPDDTPDAWKELSPALNIDRIRAPILMQFPEQEARLSIELISRLATSRKGEAHIFPYAPHIKVEPRQKLAAYERNLDWFRYWLKGEIDPAPDKAGQYQRWAKLLPAATPGSTTRNQRSTSPISINRK</sequence>
<evidence type="ECO:0000313" key="3">
    <source>
        <dbReference type="EMBL" id="AMG75568.1"/>
    </source>
</evidence>
<proteinExistence type="predicted"/>
<evidence type="ECO:0000256" key="1">
    <source>
        <dbReference type="SAM" id="MobiDB-lite"/>
    </source>
</evidence>
<dbReference type="Gene3D" id="3.40.50.1820">
    <property type="entry name" value="alpha/beta hydrolase"/>
    <property type="match status" value="1"/>
</dbReference>
<dbReference type="InterPro" id="IPR029058">
    <property type="entry name" value="AB_hydrolase_fold"/>
</dbReference>
<dbReference type="InterPro" id="IPR053536">
    <property type="entry name" value="Lasso_peptide_isopeptidase"/>
</dbReference>
<dbReference type="InterPro" id="IPR011042">
    <property type="entry name" value="6-blade_b-propeller_TolB-like"/>
</dbReference>
<dbReference type="SUPFAM" id="SSF53474">
    <property type="entry name" value="alpha/beta-Hydrolases"/>
    <property type="match status" value="1"/>
</dbReference>
<accession>A0AA86GMH6</accession>
<dbReference type="Gene3D" id="2.120.10.30">
    <property type="entry name" value="TolB, C-terminal domain"/>
    <property type="match status" value="1"/>
</dbReference>
<dbReference type="InterPro" id="IPR001375">
    <property type="entry name" value="Peptidase_S9_cat"/>
</dbReference>